<feature type="transmembrane region" description="Helical" evidence="9">
    <location>
        <begin position="308"/>
        <end position="327"/>
    </location>
</feature>
<dbReference type="GO" id="GO:0015179">
    <property type="term" value="F:L-amino acid transmembrane transporter activity"/>
    <property type="evidence" value="ECO:0007669"/>
    <property type="project" value="TreeGrafter"/>
</dbReference>
<reference evidence="11 12" key="1">
    <citation type="journal article" date="2019" name="Sci. Rep.">
        <title>Comparative genomics of chytrid fungi reveal insights into the obligate biotrophic and pathogenic lifestyle of Synchytrium endobioticum.</title>
        <authorList>
            <person name="van de Vossenberg B.T.L.H."/>
            <person name="Warris S."/>
            <person name="Nguyen H.D.T."/>
            <person name="van Gent-Pelzer M.P.E."/>
            <person name="Joly D.L."/>
            <person name="van de Geest H.C."/>
            <person name="Bonants P.J.M."/>
            <person name="Smith D.S."/>
            <person name="Levesque C.A."/>
            <person name="van der Lee T.A.J."/>
        </authorList>
    </citation>
    <scope>NUCLEOTIDE SEQUENCE [LARGE SCALE GENOMIC DNA]</scope>
    <source>
        <strain evidence="11 12">LEV6574</strain>
    </source>
</reference>
<accession>A0A507D2Q2</accession>
<proteinExistence type="inferred from homology"/>
<dbReference type="Pfam" id="PF01490">
    <property type="entry name" value="Aa_trans"/>
    <property type="match status" value="1"/>
</dbReference>
<feature type="transmembrane region" description="Helical" evidence="9">
    <location>
        <begin position="212"/>
        <end position="232"/>
    </location>
</feature>
<evidence type="ECO:0000256" key="3">
    <source>
        <dbReference type="ARBA" id="ARBA00022448"/>
    </source>
</evidence>
<keyword evidence="7 9" id="KW-0472">Membrane</keyword>
<feature type="transmembrane region" description="Helical" evidence="9">
    <location>
        <begin position="268"/>
        <end position="288"/>
    </location>
</feature>
<keyword evidence="6 9" id="KW-1133">Transmembrane helix</keyword>
<evidence type="ECO:0000256" key="7">
    <source>
        <dbReference type="ARBA" id="ARBA00023136"/>
    </source>
</evidence>
<evidence type="ECO:0000256" key="8">
    <source>
        <dbReference type="SAM" id="MobiDB-lite"/>
    </source>
</evidence>
<organism evidence="11 12">
    <name type="scientific">Synchytrium endobioticum</name>
    <dbReference type="NCBI Taxonomy" id="286115"/>
    <lineage>
        <taxon>Eukaryota</taxon>
        <taxon>Fungi</taxon>
        <taxon>Fungi incertae sedis</taxon>
        <taxon>Chytridiomycota</taxon>
        <taxon>Chytridiomycota incertae sedis</taxon>
        <taxon>Chytridiomycetes</taxon>
        <taxon>Synchytriales</taxon>
        <taxon>Synchytriaceae</taxon>
        <taxon>Synchytrium</taxon>
    </lineage>
</organism>
<feature type="region of interest" description="Disordered" evidence="8">
    <location>
        <begin position="85"/>
        <end position="120"/>
    </location>
</feature>
<keyword evidence="5" id="KW-0029">Amino-acid transport</keyword>
<evidence type="ECO:0000256" key="1">
    <source>
        <dbReference type="ARBA" id="ARBA00004141"/>
    </source>
</evidence>
<comment type="subcellular location">
    <subcellularLocation>
        <location evidence="1">Membrane</location>
        <topology evidence="1">Multi-pass membrane protein</topology>
    </subcellularLocation>
</comment>
<evidence type="ECO:0000256" key="5">
    <source>
        <dbReference type="ARBA" id="ARBA00022970"/>
    </source>
</evidence>
<gene>
    <name evidence="11" type="ORF">SeLEV6574_g03750</name>
</gene>
<evidence type="ECO:0000256" key="6">
    <source>
        <dbReference type="ARBA" id="ARBA00022989"/>
    </source>
</evidence>
<evidence type="ECO:0000256" key="2">
    <source>
        <dbReference type="ARBA" id="ARBA00008066"/>
    </source>
</evidence>
<keyword evidence="4 9" id="KW-0812">Transmembrane</keyword>
<dbReference type="PANTHER" id="PTHR22950:SF692">
    <property type="entry name" value="TRANSMEMBRANE AMINO ACID TRANSPORTER FAMILY PROTEIN"/>
    <property type="match status" value="1"/>
</dbReference>
<dbReference type="GO" id="GO:0005774">
    <property type="term" value="C:vacuolar membrane"/>
    <property type="evidence" value="ECO:0007669"/>
    <property type="project" value="TreeGrafter"/>
</dbReference>
<dbReference type="InterPro" id="IPR013057">
    <property type="entry name" value="AA_transpt_TM"/>
</dbReference>
<feature type="transmembrane region" description="Helical" evidence="9">
    <location>
        <begin position="153"/>
        <end position="171"/>
    </location>
</feature>
<protein>
    <recommendedName>
        <fullName evidence="10">Amino acid transporter transmembrane domain-containing protein</fullName>
    </recommendedName>
</protein>
<dbReference type="OrthoDB" id="655540at2759"/>
<keyword evidence="3" id="KW-0813">Transport</keyword>
<feature type="transmembrane region" description="Helical" evidence="9">
    <location>
        <begin position="348"/>
        <end position="369"/>
    </location>
</feature>
<comment type="similarity">
    <text evidence="2">Belongs to the amino acid/polyamine transporter 2 family.</text>
</comment>
<dbReference type="PANTHER" id="PTHR22950">
    <property type="entry name" value="AMINO ACID TRANSPORTER"/>
    <property type="match status" value="1"/>
</dbReference>
<evidence type="ECO:0000259" key="10">
    <source>
        <dbReference type="Pfam" id="PF01490"/>
    </source>
</evidence>
<feature type="transmembrane region" description="Helical" evidence="9">
    <location>
        <begin position="238"/>
        <end position="256"/>
    </location>
</feature>
<name>A0A507D2Q2_9FUNG</name>
<feature type="transmembrane region" description="Helical" evidence="9">
    <location>
        <begin position="479"/>
        <end position="505"/>
    </location>
</feature>
<evidence type="ECO:0000313" key="12">
    <source>
        <dbReference type="Proteomes" id="UP000320475"/>
    </source>
</evidence>
<dbReference type="Proteomes" id="UP000320475">
    <property type="component" value="Unassembled WGS sequence"/>
</dbReference>
<dbReference type="AlphaFoldDB" id="A0A507D2Q2"/>
<comment type="caution">
    <text evidence="11">The sequence shown here is derived from an EMBL/GenBank/DDBJ whole genome shotgun (WGS) entry which is preliminary data.</text>
</comment>
<feature type="transmembrane region" description="Helical" evidence="9">
    <location>
        <begin position="394"/>
        <end position="413"/>
    </location>
</feature>
<dbReference type="VEuPathDB" id="FungiDB:SeMB42_g01682"/>
<evidence type="ECO:0000256" key="9">
    <source>
        <dbReference type="SAM" id="Phobius"/>
    </source>
</evidence>
<sequence length="507" mass="55385">MNSPAIAIPSPPPRSPAPVVTPEDDDGFQYRPAQRPSRSRRPSELWSRSWSAIFSKNISYYNNIDDDGNDGETDTHDHVDAVDHANASNPMCRGQSGTSLESDHTNRQDSTNEQTPLICRKQPRRSSLIHGAFNGLNLLAGMSILTLPYTFKLTGWVLGITLLIVFALTASHTAKLLTKCMDHPDCTGPGGLKAISYGDVGEAAYGLNGRRFISVIFSVQMLAACVAYTILIGDSIQALFPHFNPFHIKVFTWAILTPTTWPKSMRLLSYTSLVGIITLVNMVVIILYNGFTTSTSPGSIWKPAPTHVLPPKIDILPIAIGLTMVGLDGHSVFPSIYRDLQGPRRFKWVVAIAYTLAVLLYLIVAAAGYCMFGDETLQEITQNLPTVPTFNTKLTQYTILLVAINPATKFALLIEPVNVNIEQHLTVVSFVVMVIAILYPAFTSVMALLGSAFSFIIAIIFPTLCYLRLYASDVSGPKLCGYWCIIVMAGILGLLGTLCTLISPIKS</sequence>
<feature type="transmembrane region" description="Helical" evidence="9">
    <location>
        <begin position="425"/>
        <end position="442"/>
    </location>
</feature>
<feature type="transmembrane region" description="Helical" evidence="9">
    <location>
        <begin position="128"/>
        <end position="147"/>
    </location>
</feature>
<evidence type="ECO:0000256" key="4">
    <source>
        <dbReference type="ARBA" id="ARBA00022692"/>
    </source>
</evidence>
<feature type="domain" description="Amino acid transporter transmembrane" evidence="10">
    <location>
        <begin position="125"/>
        <end position="493"/>
    </location>
</feature>
<dbReference type="EMBL" id="QEAM01000135">
    <property type="protein sequence ID" value="TPX45627.1"/>
    <property type="molecule type" value="Genomic_DNA"/>
</dbReference>
<evidence type="ECO:0000313" key="11">
    <source>
        <dbReference type="EMBL" id="TPX45627.1"/>
    </source>
</evidence>
<feature type="region of interest" description="Disordered" evidence="8">
    <location>
        <begin position="1"/>
        <end position="44"/>
    </location>
</feature>
<feature type="transmembrane region" description="Helical" evidence="9">
    <location>
        <begin position="448"/>
        <end position="467"/>
    </location>
</feature>